<dbReference type="EMBL" id="CAJVPT010004616">
    <property type="protein sequence ID" value="CAG8510186.1"/>
    <property type="molecule type" value="Genomic_DNA"/>
</dbReference>
<keyword evidence="2" id="KW-1185">Reference proteome</keyword>
<gene>
    <name evidence="1" type="ORF">ACOLOM_LOCUS3185</name>
</gene>
<sequence>MWLFTDTDSVIPHVFPICILLDDLANERYVVEGKDIDLTMVSYLSDVVSTECASLIQQMAIAFDECIMDVCTNDVSQSHLSEVIVRNFLDQSFVGRESNMKEYRVMSAHGVINITRNSDINLNQMSFRLYNRLETKSETFWLIVLKCIGLSSQSVARKLIQGLLLTLFQATPSDDQVMAERMINVRELISTLDFYWKDVFRLSVESLIEMTLVHEETELATYTICTQYMNIYKALVYFIVTDLETSSIKLSDLTETFPYLPDLILRKLMLNSEKVRNWPFALRSSEKLSTNLELLSRRQSKKGKKLRKEIF</sequence>
<dbReference type="Proteomes" id="UP000789525">
    <property type="component" value="Unassembled WGS sequence"/>
</dbReference>
<name>A0ACA9L5I6_9GLOM</name>
<comment type="caution">
    <text evidence="1">The sequence shown here is derived from an EMBL/GenBank/DDBJ whole genome shotgun (WGS) entry which is preliminary data.</text>
</comment>
<evidence type="ECO:0000313" key="2">
    <source>
        <dbReference type="Proteomes" id="UP000789525"/>
    </source>
</evidence>
<accession>A0ACA9L5I6</accession>
<evidence type="ECO:0000313" key="1">
    <source>
        <dbReference type="EMBL" id="CAG8510186.1"/>
    </source>
</evidence>
<proteinExistence type="predicted"/>
<reference evidence="1" key="1">
    <citation type="submission" date="2021-06" db="EMBL/GenBank/DDBJ databases">
        <authorList>
            <person name="Kallberg Y."/>
            <person name="Tangrot J."/>
            <person name="Rosling A."/>
        </authorList>
    </citation>
    <scope>NUCLEOTIDE SEQUENCE</scope>
    <source>
        <strain evidence="1">CL356</strain>
    </source>
</reference>
<organism evidence="1 2">
    <name type="scientific">Acaulospora colombiana</name>
    <dbReference type="NCBI Taxonomy" id="27376"/>
    <lineage>
        <taxon>Eukaryota</taxon>
        <taxon>Fungi</taxon>
        <taxon>Fungi incertae sedis</taxon>
        <taxon>Mucoromycota</taxon>
        <taxon>Glomeromycotina</taxon>
        <taxon>Glomeromycetes</taxon>
        <taxon>Diversisporales</taxon>
        <taxon>Acaulosporaceae</taxon>
        <taxon>Acaulospora</taxon>
    </lineage>
</organism>
<protein>
    <submittedName>
        <fullName evidence="1">16116_t:CDS:1</fullName>
    </submittedName>
</protein>